<dbReference type="AlphaFoldDB" id="A0A816R7U2"/>
<organism evidence="3 4">
    <name type="scientific">Rotaria magnacalcarata</name>
    <dbReference type="NCBI Taxonomy" id="392030"/>
    <lineage>
        <taxon>Eukaryota</taxon>
        <taxon>Metazoa</taxon>
        <taxon>Spiralia</taxon>
        <taxon>Gnathifera</taxon>
        <taxon>Rotifera</taxon>
        <taxon>Eurotatoria</taxon>
        <taxon>Bdelloidea</taxon>
        <taxon>Philodinida</taxon>
        <taxon>Philodinidae</taxon>
        <taxon>Rotaria</taxon>
    </lineage>
</organism>
<dbReference type="Pfam" id="PF26215">
    <property type="entry name" value="HTH_animal"/>
    <property type="match status" value="1"/>
</dbReference>
<comment type="caution">
    <text evidence="3">The sequence shown here is derived from an EMBL/GenBank/DDBJ whole genome shotgun (WGS) entry which is preliminary data.</text>
</comment>
<gene>
    <name evidence="3" type="ORF">MBJ925_LOCUS16782</name>
</gene>
<dbReference type="Proteomes" id="UP000663824">
    <property type="component" value="Unassembled WGS sequence"/>
</dbReference>
<dbReference type="PANTHER" id="PTHR21301">
    <property type="entry name" value="REVERSE TRANSCRIPTASE"/>
    <property type="match status" value="1"/>
</dbReference>
<sequence length="591" mass="69994">MPRKFLLKSLRLQLNCSIKRKKEQRFTLSRLELFDKQFCHHQIHQLYQKYLDFGLQYQIWPNDTVQIMESNENDSIQKSLEEYLILLKNRINQHENELMMQLSSCPTTLNSLEMIDQRLKEFVRLRHVDLHQAIDQITTIRKKQLKIFEDLTIFEQRILCHSLPKTFDDIPIVTYQNLFGNEANKTIRELKRRKRNDQLKNYELKFQHYEDLYPTKIDIFQSKLIQTSLNHQHIQADIFMTLLKCYLNHNTNRLIRQIRYKEACVHVKLVRQYRRHLLSKQQIVDVYPQIIVDVPKISLNRIQLDYLSKSGTPLRPIVSSMSMPTTGISKFLDKLIRPIFDKHTRSTTIIDGVDLIHRLETCTTNGYLKPKTYLCTFDITDQYTMLPQEESLNILIEFLVQHGYQKVQNIPIDIIRKLALIVIKKNVFVYEKKFYRQVIVGAMGSAFTLTLATIFMWKWQRQLVRRLEVSNEIYGRYIDDIFFTSNDSLESTDQILDEANSVHPNIKLVRQIGRSGPFLDVFIQNSNGVLKTSMYHKEAAEPYVVPFGSDHPDHVFRNTVDTAITKAVRYSTTLSQFEEEIPQMKLMFLYN</sequence>
<dbReference type="EMBL" id="CAJNRE010008225">
    <property type="protein sequence ID" value="CAF2071414.1"/>
    <property type="molecule type" value="Genomic_DNA"/>
</dbReference>
<dbReference type="InterPro" id="IPR000477">
    <property type="entry name" value="RT_dom"/>
</dbReference>
<dbReference type="PANTHER" id="PTHR21301:SF10">
    <property type="entry name" value="REVERSE TRANSCRIPTASE DOMAIN-CONTAINING PROTEIN"/>
    <property type="match status" value="1"/>
</dbReference>
<reference evidence="3" key="1">
    <citation type="submission" date="2021-02" db="EMBL/GenBank/DDBJ databases">
        <authorList>
            <person name="Nowell W R."/>
        </authorList>
    </citation>
    <scope>NUCLEOTIDE SEQUENCE</scope>
</reference>
<evidence type="ECO:0000256" key="1">
    <source>
        <dbReference type="SAM" id="Phobius"/>
    </source>
</evidence>
<keyword evidence="1" id="KW-1133">Transmembrane helix</keyword>
<name>A0A816R7U2_9BILA</name>
<accession>A0A816R7U2</accession>
<evidence type="ECO:0000259" key="2">
    <source>
        <dbReference type="PROSITE" id="PS50878"/>
    </source>
</evidence>
<keyword evidence="1" id="KW-0812">Transmembrane</keyword>
<protein>
    <recommendedName>
        <fullName evidence="2">Reverse transcriptase domain-containing protein</fullName>
    </recommendedName>
</protein>
<feature type="domain" description="Reverse transcriptase" evidence="2">
    <location>
        <begin position="288"/>
        <end position="534"/>
    </location>
</feature>
<dbReference type="PROSITE" id="PS50878">
    <property type="entry name" value="RT_POL"/>
    <property type="match status" value="1"/>
</dbReference>
<feature type="transmembrane region" description="Helical" evidence="1">
    <location>
        <begin position="434"/>
        <end position="457"/>
    </location>
</feature>
<proteinExistence type="predicted"/>
<evidence type="ECO:0000313" key="4">
    <source>
        <dbReference type="Proteomes" id="UP000663824"/>
    </source>
</evidence>
<feature type="non-terminal residue" evidence="3">
    <location>
        <position position="1"/>
    </location>
</feature>
<evidence type="ECO:0000313" key="3">
    <source>
        <dbReference type="EMBL" id="CAF2071414.1"/>
    </source>
</evidence>
<dbReference type="InterPro" id="IPR058912">
    <property type="entry name" value="HTH_animal"/>
</dbReference>
<keyword evidence="1" id="KW-0472">Membrane</keyword>